<name>A0A8J4EAD3_9ACTN</name>
<dbReference type="EMBL" id="BOPH01000037">
    <property type="protein sequence ID" value="GIJ68155.1"/>
    <property type="molecule type" value="Genomic_DNA"/>
</dbReference>
<dbReference type="Pfam" id="PF02342">
    <property type="entry name" value="TerD"/>
    <property type="match status" value="1"/>
</dbReference>
<feature type="region of interest" description="Disordered" evidence="2">
    <location>
        <begin position="173"/>
        <end position="224"/>
    </location>
</feature>
<proteinExistence type="inferred from homology"/>
<organism evidence="4 5">
    <name type="scientific">Virgisporangium ochraceum</name>
    <dbReference type="NCBI Taxonomy" id="65505"/>
    <lineage>
        <taxon>Bacteria</taxon>
        <taxon>Bacillati</taxon>
        <taxon>Actinomycetota</taxon>
        <taxon>Actinomycetes</taxon>
        <taxon>Micromonosporales</taxon>
        <taxon>Micromonosporaceae</taxon>
        <taxon>Virgisporangium</taxon>
    </lineage>
</organism>
<dbReference type="Proteomes" id="UP000635606">
    <property type="component" value="Unassembled WGS sequence"/>
</dbReference>
<gene>
    <name evidence="4" type="ORF">Voc01_030720</name>
</gene>
<dbReference type="Pfam" id="PF10138">
    <property type="entry name" value="vWA-TerF-like"/>
    <property type="match status" value="1"/>
</dbReference>
<dbReference type="InterPro" id="IPR019303">
    <property type="entry name" value="vWA_TerF_C"/>
</dbReference>
<dbReference type="InterPro" id="IPR051324">
    <property type="entry name" value="Stress/Tellurium_Resist"/>
</dbReference>
<feature type="domain" description="VWFA" evidence="3">
    <location>
        <begin position="250"/>
        <end position="418"/>
    </location>
</feature>
<dbReference type="PANTHER" id="PTHR32097">
    <property type="entry name" value="CAMP-BINDING PROTEIN 1-RELATED"/>
    <property type="match status" value="1"/>
</dbReference>
<evidence type="ECO:0000259" key="3">
    <source>
        <dbReference type="SMART" id="SM00327"/>
    </source>
</evidence>
<dbReference type="InterPro" id="IPR002035">
    <property type="entry name" value="VWF_A"/>
</dbReference>
<dbReference type="PANTHER" id="PTHR32097:SF4">
    <property type="entry name" value="GENERAL STRESS PROTEIN 16U"/>
    <property type="match status" value="1"/>
</dbReference>
<evidence type="ECO:0000256" key="1">
    <source>
        <dbReference type="ARBA" id="ARBA00008775"/>
    </source>
</evidence>
<dbReference type="Gene3D" id="3.40.50.410">
    <property type="entry name" value="von Willebrand factor, type A domain"/>
    <property type="match status" value="1"/>
</dbReference>
<dbReference type="InterPro" id="IPR003325">
    <property type="entry name" value="TerD"/>
</dbReference>
<dbReference type="RefSeq" id="WP_203928100.1">
    <property type="nucleotide sequence ID" value="NZ_BOPH01000037.1"/>
</dbReference>
<evidence type="ECO:0000313" key="4">
    <source>
        <dbReference type="EMBL" id="GIJ68155.1"/>
    </source>
</evidence>
<evidence type="ECO:0000256" key="2">
    <source>
        <dbReference type="SAM" id="MobiDB-lite"/>
    </source>
</evidence>
<accession>A0A8J4EAD3</accession>
<dbReference type="InterPro" id="IPR036465">
    <property type="entry name" value="vWFA_dom_sf"/>
</dbReference>
<feature type="compositionally biased region" description="Pro residues" evidence="2">
    <location>
        <begin position="185"/>
        <end position="212"/>
    </location>
</feature>
<evidence type="ECO:0000313" key="5">
    <source>
        <dbReference type="Proteomes" id="UP000635606"/>
    </source>
</evidence>
<comment type="caution">
    <text evidence="4">The sequence shown here is derived from an EMBL/GenBank/DDBJ whole genome shotgun (WGS) entry which is preliminary data.</text>
</comment>
<dbReference type="Gene3D" id="2.60.60.30">
    <property type="entry name" value="sav2460 like domains"/>
    <property type="match status" value="1"/>
</dbReference>
<dbReference type="SUPFAM" id="SSF53300">
    <property type="entry name" value="vWA-like"/>
    <property type="match status" value="1"/>
</dbReference>
<comment type="similarity">
    <text evidence="1">Belongs to the CAPAB/TerDEXZ family.</text>
</comment>
<keyword evidence="5" id="KW-1185">Reference proteome</keyword>
<protein>
    <recommendedName>
        <fullName evidence="3">VWFA domain-containing protein</fullName>
    </recommendedName>
</protein>
<reference evidence="4" key="1">
    <citation type="submission" date="2021-01" db="EMBL/GenBank/DDBJ databases">
        <title>Whole genome shotgun sequence of Virgisporangium ochraceum NBRC 16418.</title>
        <authorList>
            <person name="Komaki H."/>
            <person name="Tamura T."/>
        </authorList>
    </citation>
    <scope>NUCLEOTIDE SEQUENCE</scope>
    <source>
        <strain evidence="4">NBRC 16418</strain>
    </source>
</reference>
<dbReference type="CDD" id="cd06974">
    <property type="entry name" value="TerD_like"/>
    <property type="match status" value="1"/>
</dbReference>
<sequence>MSTTLVRGQNAPLGGSAPYLVVVTHEPGPEVDLTGFLLTGDARAVNEDGMVFYNQPTLDGYPGVEWRAAAPGRHEVALAPDRWPADLARVRVGLTVASGTFGAVRGLSAHVADASGAVMATLDLGQPDRQNALIVGEVYRHGGGWKVRCVGDGFTDGLEGLAKDAGIAVAEDDEPAATATATPPAFAPPPATAPPATAPPAFAPPPAAPPSAAPASRINLTKPAPDAPKIDLRKYEVSVALTKSNLADRTFRVVLAIDASGSMKAMYRNGTVQRSLERMVAIADILDDDGRMEVWFFGDFPVRSAPVTVATMYDYVEANAAAKRQAEGGNFEPRVMKEIVDWTQAEPSPYPTLVLFWSDGGVHAEKRIVETLVKSSRLPIFWMFLGLGRADYGVLARLDDVRGGVVDNAGFIPIDDIDRYPDDEMYGHIFGSFVRPWVDAATAAGVIRWR</sequence>
<dbReference type="SMART" id="SM00327">
    <property type="entry name" value="VWA"/>
    <property type="match status" value="1"/>
</dbReference>
<dbReference type="AlphaFoldDB" id="A0A8J4EAD3"/>